<gene>
    <name evidence="2" type="ORF">E0L21_18160</name>
</gene>
<accession>A0A4V2LXQ7</accession>
<keyword evidence="1" id="KW-1133">Transmembrane helix</keyword>
<name>A0A4V2LXQ7_9ENTR</name>
<protein>
    <submittedName>
        <fullName evidence="2">Fimbrial assembly protein</fullName>
    </submittedName>
</protein>
<sequence>MQPVVNFLPWRRQKRLRCIRLWAAILIATALMIALVGAVWRASAAVDLRLTTLWQQSDAALLAGLHAAEQPLQLRRQRWQQAQAQLLRRQRTLAWRQTLLTLAENLPPNAWFTTLRWQQNQLEVSGMASSFHALSELEQRLQKTAGFQLQPAGTVERDAQGRWQFHYQLNRERDDVAHP</sequence>
<evidence type="ECO:0000256" key="1">
    <source>
        <dbReference type="SAM" id="Phobius"/>
    </source>
</evidence>
<evidence type="ECO:0000313" key="3">
    <source>
        <dbReference type="Proteomes" id="UP000291793"/>
    </source>
</evidence>
<comment type="caution">
    <text evidence="2">The sequence shown here is derived from an EMBL/GenBank/DDBJ whole genome shotgun (WGS) entry which is preliminary data.</text>
</comment>
<evidence type="ECO:0000313" key="2">
    <source>
        <dbReference type="EMBL" id="TCC01456.1"/>
    </source>
</evidence>
<proteinExistence type="predicted"/>
<dbReference type="Proteomes" id="UP000291793">
    <property type="component" value="Unassembled WGS sequence"/>
</dbReference>
<dbReference type="InterPro" id="IPR052534">
    <property type="entry name" value="Extracell_DNA_Util/SecSys_Comp"/>
</dbReference>
<dbReference type="RefSeq" id="WP_131411943.1">
    <property type="nucleotide sequence ID" value="NZ_CATKPI010000015.1"/>
</dbReference>
<reference evidence="2 3" key="1">
    <citation type="submission" date="2019-02" db="EMBL/GenBank/DDBJ databases">
        <title>The draft genome of Kosakonia quasisacchari strain WCHKQ120001.</title>
        <authorList>
            <person name="Wang C."/>
            <person name="Feng Y."/>
            <person name="Zong Z."/>
        </authorList>
    </citation>
    <scope>NUCLEOTIDE SEQUENCE [LARGE SCALE GENOMIC DNA]</scope>
    <source>
        <strain evidence="2 3">WCHKQ120001</strain>
    </source>
</reference>
<dbReference type="InterPro" id="IPR007813">
    <property type="entry name" value="PilN"/>
</dbReference>
<organism evidence="2 3">
    <name type="scientific">Kosakonia quasisacchari</name>
    <dbReference type="NCBI Taxonomy" id="2529380"/>
    <lineage>
        <taxon>Bacteria</taxon>
        <taxon>Pseudomonadati</taxon>
        <taxon>Pseudomonadota</taxon>
        <taxon>Gammaproteobacteria</taxon>
        <taxon>Enterobacterales</taxon>
        <taxon>Enterobacteriaceae</taxon>
        <taxon>Kosakonia</taxon>
    </lineage>
</organism>
<feature type="transmembrane region" description="Helical" evidence="1">
    <location>
        <begin position="21"/>
        <end position="40"/>
    </location>
</feature>
<keyword evidence="3" id="KW-1185">Reference proteome</keyword>
<dbReference type="Pfam" id="PF05137">
    <property type="entry name" value="PilN"/>
    <property type="match status" value="1"/>
</dbReference>
<dbReference type="OrthoDB" id="6561867at2"/>
<dbReference type="EMBL" id="SJOP01000018">
    <property type="protein sequence ID" value="TCC01456.1"/>
    <property type="molecule type" value="Genomic_DNA"/>
</dbReference>
<keyword evidence="1" id="KW-0812">Transmembrane</keyword>
<dbReference type="PANTHER" id="PTHR40278:SF1">
    <property type="entry name" value="DNA UTILIZATION PROTEIN HOFN"/>
    <property type="match status" value="1"/>
</dbReference>
<keyword evidence="1" id="KW-0472">Membrane</keyword>
<dbReference type="PANTHER" id="PTHR40278">
    <property type="entry name" value="DNA UTILIZATION PROTEIN HOFN"/>
    <property type="match status" value="1"/>
</dbReference>
<dbReference type="AlphaFoldDB" id="A0A4V2LXQ7"/>